<evidence type="ECO:0000313" key="3">
    <source>
        <dbReference type="EMBL" id="SHN62565.1"/>
    </source>
</evidence>
<feature type="chain" id="PRO_5013042812" evidence="2">
    <location>
        <begin position="33"/>
        <end position="214"/>
    </location>
</feature>
<sequence>MSSNATRFVPGFRTAMSALALIAAPLFMVGFAEPLAAQDDSAATSGATPPPAEPAQPQERRPINIMVTVPRGDVNQAQAQECEDRADAGTISGEIVVCRQIGDDGTNSLSGSREEAQKRYAQETAFKGTVPPPDMFGIADNGKGIGLGGVPPPAVFIDVEALPKAPSGSDADRIARGLPPLNEDRELSEEEEKARREAMGIKTTVPPRPKKKKK</sequence>
<name>A0A1M7SVM9_9SPHN</name>
<gene>
    <name evidence="3" type="ORF">SAMN02745193_02459</name>
</gene>
<dbReference type="Proteomes" id="UP000184391">
    <property type="component" value="Unassembled WGS sequence"/>
</dbReference>
<accession>A0A1M7SVM9</accession>
<feature type="region of interest" description="Disordered" evidence="1">
    <location>
        <begin position="163"/>
        <end position="214"/>
    </location>
</feature>
<feature type="region of interest" description="Disordered" evidence="1">
    <location>
        <begin position="40"/>
        <end position="62"/>
    </location>
</feature>
<feature type="signal peptide" evidence="2">
    <location>
        <begin position="1"/>
        <end position="32"/>
    </location>
</feature>
<evidence type="ECO:0000256" key="1">
    <source>
        <dbReference type="SAM" id="MobiDB-lite"/>
    </source>
</evidence>
<keyword evidence="2" id="KW-0732">Signal</keyword>
<proteinExistence type="predicted"/>
<dbReference type="EMBL" id="FRDF01000015">
    <property type="protein sequence ID" value="SHN62565.1"/>
    <property type="molecule type" value="Genomic_DNA"/>
</dbReference>
<dbReference type="STRING" id="198312.SAMN02745193_02459"/>
<protein>
    <submittedName>
        <fullName evidence="3">Uncharacterized protein</fullName>
    </submittedName>
</protein>
<evidence type="ECO:0000256" key="2">
    <source>
        <dbReference type="SAM" id="SignalP"/>
    </source>
</evidence>
<dbReference type="AlphaFoldDB" id="A0A1M7SVM9"/>
<keyword evidence="4" id="KW-1185">Reference proteome</keyword>
<reference evidence="4" key="1">
    <citation type="submission" date="2016-12" db="EMBL/GenBank/DDBJ databases">
        <authorList>
            <person name="Varghese N."/>
            <person name="Submissions S."/>
        </authorList>
    </citation>
    <scope>NUCLEOTIDE SEQUENCE [LARGE SCALE GENOMIC DNA]</scope>
    <source>
        <strain evidence="4">DSM 11032</strain>
    </source>
</reference>
<organism evidence="3 4">
    <name type="scientific">Erythrobacter sanguineus</name>
    <dbReference type="NCBI Taxonomy" id="198312"/>
    <lineage>
        <taxon>Bacteria</taxon>
        <taxon>Pseudomonadati</taxon>
        <taxon>Pseudomonadota</taxon>
        <taxon>Alphaproteobacteria</taxon>
        <taxon>Sphingomonadales</taxon>
        <taxon>Erythrobacteraceae</taxon>
        <taxon>Erythrobacter/Porphyrobacter group</taxon>
        <taxon>Erythrobacter</taxon>
    </lineage>
</organism>
<evidence type="ECO:0000313" key="4">
    <source>
        <dbReference type="Proteomes" id="UP000184391"/>
    </source>
</evidence>